<evidence type="ECO:0008006" key="3">
    <source>
        <dbReference type="Google" id="ProtNLM"/>
    </source>
</evidence>
<evidence type="ECO:0000313" key="1">
    <source>
        <dbReference type="EMBL" id="PIQ85240.1"/>
    </source>
</evidence>
<organism evidence="1 2">
    <name type="scientific">Candidatus Abzuiibacterium crystallinum</name>
    <dbReference type="NCBI Taxonomy" id="1974748"/>
    <lineage>
        <taxon>Bacteria</taxon>
        <taxon>Pseudomonadati</taxon>
        <taxon>Candidatus Omnitrophota</taxon>
        <taxon>Candidatus Abzuiibacterium</taxon>
    </lineage>
</organism>
<accession>A0A2H0LLF3</accession>
<gene>
    <name evidence="1" type="ORF">COV74_09795</name>
</gene>
<dbReference type="Proteomes" id="UP000230859">
    <property type="component" value="Unassembled WGS sequence"/>
</dbReference>
<comment type="caution">
    <text evidence="1">The sequence shown here is derived from an EMBL/GenBank/DDBJ whole genome shotgun (WGS) entry which is preliminary data.</text>
</comment>
<dbReference type="EMBL" id="PCVY01000072">
    <property type="protein sequence ID" value="PIQ85240.1"/>
    <property type="molecule type" value="Genomic_DNA"/>
</dbReference>
<sequence>MSRPIKFILTMPRCGTHYIWSRYIQSDRYQLIYDADRIPAFEVLSQCYQGKLNFLRSEALNPNYNFQYNSQIEVNEVSSAKEHLAFLSKKYGAEAGYDLFEAVMARQDNRDRSLFSINRFIYTCSYDFLFKDFEWTIHHAVQALRLLHEWAFRLKGYEPQFVFIVRSIQDWMISQMAMMGKRSLSFLERRLNDLDIILTSCQVLNIPIYAMGSVIRAMEEEGLEYEKIVKPLRADDIAAMRKEIKDGIQPLTNGSKPLRLPNSRFRIERLIQYLKEKDPIKRISLVRSIGSIPLKLSKCVPFVGPRIQSDFEGVALNNAKIKTTLI</sequence>
<dbReference type="AlphaFoldDB" id="A0A2H0LLF3"/>
<protein>
    <recommendedName>
        <fullName evidence="3">Sulfotransferase domain-containing protein</fullName>
    </recommendedName>
</protein>
<reference evidence="1 2" key="1">
    <citation type="submission" date="2017-09" db="EMBL/GenBank/DDBJ databases">
        <title>Depth-based differentiation of microbial function through sediment-hosted aquifers and enrichment of novel symbionts in the deep terrestrial subsurface.</title>
        <authorList>
            <person name="Probst A.J."/>
            <person name="Ladd B."/>
            <person name="Jarett J.K."/>
            <person name="Geller-Mcgrath D.E."/>
            <person name="Sieber C.M."/>
            <person name="Emerson J.B."/>
            <person name="Anantharaman K."/>
            <person name="Thomas B.C."/>
            <person name="Malmstrom R."/>
            <person name="Stieglmeier M."/>
            <person name="Klingl A."/>
            <person name="Woyke T."/>
            <person name="Ryan C.M."/>
            <person name="Banfield J.F."/>
        </authorList>
    </citation>
    <scope>NUCLEOTIDE SEQUENCE [LARGE SCALE GENOMIC DNA]</scope>
    <source>
        <strain evidence="1">CG11_big_fil_rev_8_21_14_0_20_45_26</strain>
    </source>
</reference>
<proteinExistence type="predicted"/>
<name>A0A2H0LLF3_9BACT</name>
<evidence type="ECO:0000313" key="2">
    <source>
        <dbReference type="Proteomes" id="UP000230859"/>
    </source>
</evidence>